<sequence>MDEAEVTPLLKKPPALFSPGHRMRMNVLPMFLNVFVPWTIFVYCFCLSSFYLMYATPMLAWLCISAVFVLWFVFVVVAFCARKYDPDPTWFTFFSVLAAICAVWGILAGLANLRNYEDPYYTLQEMRDAKGVNGTGVNPSLVSGEDVMDAGVLTFEQGSMFDADKTWHFMYGMMTGCTDFGLEGTSSLNSRASLSEAELGAMVEMQPGICKMEFAMGSHGLTWKTGSTEVERVSCQARLLGVKPGWSISMIDGVPIETSYQAWNELMRCKKSGKKYQIYFTKDEASIREDQAKAEAEKARKAKQEEERKKREEIERKIREEAEKKRADEIASKKQEYWDKQQAQAEGEAKEGAEASAPAEAEAEGAAEATEAVEAAEGEAAEAAEGAEEAPAEPAKEVAPIIGPGVSTPLRQTYDFWAIGRPMLQSTAMSTHCKELTPASEKSMKPTYSITGWQCSRLGCNQGSLFNGLVEAPQAASLYDIMALGGHDDLSQLPYLYGTAWKETATTDLVVKAVRAGFRGIDTACQPKHYREDLVGAALAKLAAEDQLPREALWIQTKFTPVRGQDPSRMPYDSKAPLPAQVQQSIHKSLQNLGTTYIDSLVMHSPMPSLEENLEVWRVFEEAVESGQVRQLGISNCYDPRTFRRVYDAARIKPKVLQNRFYVDSGYDLELRQFCLEKGITYQTFWTLTANPHVLASPAVKSAAQRLRATPAQILFRWLIQSGHQPLTGTKSSEHMQQDLDVVNLSLTDDEMRSIGQPHPIFLKWSQDPRGEVNALHTTAFRNFLVFSASNLLFDIMAVALASARFAFLGRSRGYSEILNEAAALPKDMSAHAYSAP</sequence>
<dbReference type="PANTHER" id="PTHR43827:SF8">
    <property type="entry name" value="ALDO_KETO REDUCTASE FAMILY PROTEIN"/>
    <property type="match status" value="1"/>
</dbReference>
<evidence type="ECO:0000313" key="4">
    <source>
        <dbReference type="EMBL" id="CAE7658964.1"/>
    </source>
</evidence>
<feature type="domain" description="NADP-dependent oxidoreductase" evidence="3">
    <location>
        <begin position="505"/>
        <end position="755"/>
    </location>
</feature>
<proteinExistence type="predicted"/>
<dbReference type="PRINTS" id="PR00069">
    <property type="entry name" value="ALDKETRDTASE"/>
</dbReference>
<dbReference type="GO" id="GO:0016491">
    <property type="term" value="F:oxidoreductase activity"/>
    <property type="evidence" value="ECO:0007669"/>
    <property type="project" value="InterPro"/>
</dbReference>
<evidence type="ECO:0000313" key="5">
    <source>
        <dbReference type="Proteomes" id="UP000649617"/>
    </source>
</evidence>
<evidence type="ECO:0000259" key="3">
    <source>
        <dbReference type="Pfam" id="PF00248"/>
    </source>
</evidence>
<dbReference type="EMBL" id="CAJNIZ010043393">
    <property type="protein sequence ID" value="CAE7658964.1"/>
    <property type="molecule type" value="Genomic_DNA"/>
</dbReference>
<dbReference type="AlphaFoldDB" id="A0A812VUJ6"/>
<dbReference type="OrthoDB" id="416253at2759"/>
<feature type="compositionally biased region" description="Acidic residues" evidence="1">
    <location>
        <begin position="374"/>
        <end position="391"/>
    </location>
</feature>
<feature type="transmembrane region" description="Helical" evidence="2">
    <location>
        <begin position="91"/>
        <end position="111"/>
    </location>
</feature>
<reference evidence="4" key="1">
    <citation type="submission" date="2021-02" db="EMBL/GenBank/DDBJ databases">
        <authorList>
            <person name="Dougan E. K."/>
            <person name="Rhodes N."/>
            <person name="Thang M."/>
            <person name="Chan C."/>
        </authorList>
    </citation>
    <scope>NUCLEOTIDE SEQUENCE</scope>
</reference>
<dbReference type="PANTHER" id="PTHR43827">
    <property type="entry name" value="2,5-DIKETO-D-GLUCONIC ACID REDUCTASE"/>
    <property type="match status" value="1"/>
</dbReference>
<name>A0A812VUJ6_SYMPI</name>
<dbReference type="InterPro" id="IPR036812">
    <property type="entry name" value="NAD(P)_OxRdtase_dom_sf"/>
</dbReference>
<keyword evidence="2" id="KW-1133">Transmembrane helix</keyword>
<dbReference type="CDD" id="cd19071">
    <property type="entry name" value="AKR_AKR1-5-like"/>
    <property type="match status" value="1"/>
</dbReference>
<dbReference type="Pfam" id="PF00248">
    <property type="entry name" value="Aldo_ket_red"/>
    <property type="match status" value="1"/>
</dbReference>
<organism evidence="4 5">
    <name type="scientific">Symbiodinium pilosum</name>
    <name type="common">Dinoflagellate</name>
    <dbReference type="NCBI Taxonomy" id="2952"/>
    <lineage>
        <taxon>Eukaryota</taxon>
        <taxon>Sar</taxon>
        <taxon>Alveolata</taxon>
        <taxon>Dinophyceae</taxon>
        <taxon>Suessiales</taxon>
        <taxon>Symbiodiniaceae</taxon>
        <taxon>Symbiodinium</taxon>
    </lineage>
</organism>
<comment type="caution">
    <text evidence="4">The sequence shown here is derived from an EMBL/GenBank/DDBJ whole genome shotgun (WGS) entry which is preliminary data.</text>
</comment>
<feature type="transmembrane region" description="Helical" evidence="2">
    <location>
        <begin position="58"/>
        <end position="79"/>
    </location>
</feature>
<dbReference type="InterPro" id="IPR020471">
    <property type="entry name" value="AKR"/>
</dbReference>
<feature type="compositionally biased region" description="Low complexity" evidence="1">
    <location>
        <begin position="354"/>
        <end position="373"/>
    </location>
</feature>
<feature type="compositionally biased region" description="Basic and acidic residues" evidence="1">
    <location>
        <begin position="322"/>
        <end position="339"/>
    </location>
</feature>
<feature type="region of interest" description="Disordered" evidence="1">
    <location>
        <begin position="322"/>
        <end position="404"/>
    </location>
</feature>
<accession>A0A812VUJ6</accession>
<dbReference type="Gene3D" id="3.20.20.100">
    <property type="entry name" value="NADP-dependent oxidoreductase domain"/>
    <property type="match status" value="1"/>
</dbReference>
<dbReference type="InterPro" id="IPR023210">
    <property type="entry name" value="NADP_OxRdtase_dom"/>
</dbReference>
<keyword evidence="2" id="KW-0812">Transmembrane</keyword>
<protein>
    <submittedName>
        <fullName evidence="4">Cpr-c2 protein</fullName>
    </submittedName>
</protein>
<keyword evidence="2" id="KW-0472">Membrane</keyword>
<dbReference type="Proteomes" id="UP000649617">
    <property type="component" value="Unassembled WGS sequence"/>
</dbReference>
<gene>
    <name evidence="4" type="primary">cpr-c2</name>
    <name evidence="4" type="ORF">SPIL2461_LOCUS17806</name>
</gene>
<dbReference type="SUPFAM" id="SSF51430">
    <property type="entry name" value="NAD(P)-linked oxidoreductase"/>
    <property type="match status" value="1"/>
</dbReference>
<feature type="transmembrane region" description="Helical" evidence="2">
    <location>
        <begin position="31"/>
        <end position="52"/>
    </location>
</feature>
<evidence type="ECO:0000256" key="1">
    <source>
        <dbReference type="SAM" id="MobiDB-lite"/>
    </source>
</evidence>
<evidence type="ECO:0000256" key="2">
    <source>
        <dbReference type="SAM" id="Phobius"/>
    </source>
</evidence>
<keyword evidence="5" id="KW-1185">Reference proteome</keyword>